<proteinExistence type="predicted"/>
<protein>
    <submittedName>
        <fullName evidence="1">Uncharacterized protein</fullName>
    </submittedName>
</protein>
<sequence length="95" mass="10302">MTILTHRRGTRRVYSFIPETEEGEAADLAEASGELRVSAEGICIPLTGTIEEGALQVDLQPLDLPAGQYTASLYFDWGQGPEFEGDLIIDISEGC</sequence>
<accession>A0ABU2HSS9</accession>
<dbReference type="Proteomes" id="UP001269144">
    <property type="component" value="Unassembled WGS sequence"/>
</dbReference>
<reference evidence="2" key="1">
    <citation type="submission" date="2023-07" db="EMBL/GenBank/DDBJ databases">
        <title>Paracoccus sp. MBLB3053 whole genome sequence.</title>
        <authorList>
            <person name="Hwang C.Y."/>
            <person name="Cho E.-S."/>
            <person name="Seo M.-J."/>
        </authorList>
    </citation>
    <scope>NUCLEOTIDE SEQUENCE [LARGE SCALE GENOMIC DNA]</scope>
    <source>
        <strain evidence="2">MBLB3053</strain>
    </source>
</reference>
<keyword evidence="2" id="KW-1185">Reference proteome</keyword>
<evidence type="ECO:0000313" key="2">
    <source>
        <dbReference type="Proteomes" id="UP001269144"/>
    </source>
</evidence>
<dbReference type="EMBL" id="JAVQLW010000001">
    <property type="protein sequence ID" value="MDS9467359.1"/>
    <property type="molecule type" value="Genomic_DNA"/>
</dbReference>
<organism evidence="1 2">
    <name type="scientific">Paracoccus aurantius</name>
    <dbReference type="NCBI Taxonomy" id="3073814"/>
    <lineage>
        <taxon>Bacteria</taxon>
        <taxon>Pseudomonadati</taxon>
        <taxon>Pseudomonadota</taxon>
        <taxon>Alphaproteobacteria</taxon>
        <taxon>Rhodobacterales</taxon>
        <taxon>Paracoccaceae</taxon>
        <taxon>Paracoccus</taxon>
    </lineage>
</organism>
<dbReference type="RefSeq" id="WP_311159538.1">
    <property type="nucleotide sequence ID" value="NZ_JAVQLW010000001.1"/>
</dbReference>
<gene>
    <name evidence="1" type="ORF">RGQ15_07195</name>
</gene>
<evidence type="ECO:0000313" key="1">
    <source>
        <dbReference type="EMBL" id="MDS9467359.1"/>
    </source>
</evidence>
<comment type="caution">
    <text evidence="1">The sequence shown here is derived from an EMBL/GenBank/DDBJ whole genome shotgun (WGS) entry which is preliminary data.</text>
</comment>
<name>A0ABU2HSS9_9RHOB</name>